<dbReference type="PROSITE" id="PS50051">
    <property type="entry name" value="MCM_2"/>
    <property type="match status" value="1"/>
</dbReference>
<dbReference type="GO" id="GO:0005656">
    <property type="term" value="C:nuclear pre-replicative complex"/>
    <property type="evidence" value="ECO:0007669"/>
    <property type="project" value="UniProtKB-ARBA"/>
</dbReference>
<gene>
    <name evidence="13" type="primary">MCM6</name>
    <name evidence="13" type="ORF">OHK93_005431</name>
</gene>
<dbReference type="GO" id="GO:1902969">
    <property type="term" value="P:mitotic DNA replication"/>
    <property type="evidence" value="ECO:0007669"/>
    <property type="project" value="TreeGrafter"/>
</dbReference>
<dbReference type="GO" id="GO:0003697">
    <property type="term" value="F:single-stranded DNA binding"/>
    <property type="evidence" value="ECO:0007669"/>
    <property type="project" value="TreeGrafter"/>
</dbReference>
<feature type="domain" description="MCM C-terminal AAA(+) ATPase" evidence="12">
    <location>
        <begin position="493"/>
        <end position="522"/>
    </location>
</feature>
<evidence type="ECO:0000256" key="10">
    <source>
        <dbReference type="RuleBase" id="RU368064"/>
    </source>
</evidence>
<dbReference type="Pfam" id="PF17207">
    <property type="entry name" value="MCM_OB"/>
    <property type="match status" value="1"/>
</dbReference>
<dbReference type="GO" id="GO:0042555">
    <property type="term" value="C:MCM complex"/>
    <property type="evidence" value="ECO:0007669"/>
    <property type="project" value="UniProtKB-UniRule"/>
</dbReference>
<keyword evidence="10" id="KW-0131">Cell cycle</keyword>
<feature type="non-terminal residue" evidence="13">
    <location>
        <position position="522"/>
    </location>
</feature>
<organism evidence="13 14">
    <name type="scientific">Ramalina farinacea</name>
    <dbReference type="NCBI Taxonomy" id="258253"/>
    <lineage>
        <taxon>Eukaryota</taxon>
        <taxon>Fungi</taxon>
        <taxon>Dikarya</taxon>
        <taxon>Ascomycota</taxon>
        <taxon>Pezizomycotina</taxon>
        <taxon>Lecanoromycetes</taxon>
        <taxon>OSLEUM clade</taxon>
        <taxon>Lecanoromycetidae</taxon>
        <taxon>Lecanorales</taxon>
        <taxon>Lecanorineae</taxon>
        <taxon>Ramalinaceae</taxon>
        <taxon>Ramalina</taxon>
    </lineage>
</organism>
<dbReference type="EC" id="3.6.4.12" evidence="10"/>
<evidence type="ECO:0000313" key="14">
    <source>
        <dbReference type="Proteomes" id="UP001161017"/>
    </source>
</evidence>
<dbReference type="GO" id="GO:0006279">
    <property type="term" value="P:premeiotic DNA replication"/>
    <property type="evidence" value="ECO:0007669"/>
    <property type="project" value="UniProtKB-ARBA"/>
</dbReference>
<evidence type="ECO:0000256" key="11">
    <source>
        <dbReference type="SAM" id="MobiDB-lite"/>
    </source>
</evidence>
<accession>A0AA43QGP5</accession>
<comment type="subcellular location">
    <subcellularLocation>
        <location evidence="1 10">Nucleus</location>
    </subcellularLocation>
</comment>
<dbReference type="InterPro" id="IPR027925">
    <property type="entry name" value="MCM_N"/>
</dbReference>
<evidence type="ECO:0000256" key="7">
    <source>
        <dbReference type="ARBA" id="ARBA00022840"/>
    </source>
</evidence>
<evidence type="ECO:0000259" key="12">
    <source>
        <dbReference type="PROSITE" id="PS50051"/>
    </source>
</evidence>
<evidence type="ECO:0000256" key="9">
    <source>
        <dbReference type="ARBA" id="ARBA00023242"/>
    </source>
</evidence>
<evidence type="ECO:0000313" key="13">
    <source>
        <dbReference type="EMBL" id="MDI1486205.1"/>
    </source>
</evidence>
<dbReference type="AlphaFoldDB" id="A0AA43QGP5"/>
<keyword evidence="14" id="KW-1185">Reference proteome</keyword>
<name>A0AA43QGP5_9LECA</name>
<evidence type="ECO:0000256" key="8">
    <source>
        <dbReference type="ARBA" id="ARBA00023125"/>
    </source>
</evidence>
<dbReference type="FunFam" id="3.30.1640.10:FF:000009">
    <property type="entry name" value="DNA helicase"/>
    <property type="match status" value="1"/>
</dbReference>
<comment type="caution">
    <text evidence="13">The sequence shown here is derived from an EMBL/GenBank/DDBJ whole genome shotgun (WGS) entry which is preliminary data.</text>
</comment>
<keyword evidence="3 10" id="KW-0235">DNA replication</keyword>
<comment type="catalytic activity">
    <reaction evidence="10">
        <text>ATP + H2O = ADP + phosphate + H(+)</text>
        <dbReference type="Rhea" id="RHEA:13065"/>
        <dbReference type="ChEBI" id="CHEBI:15377"/>
        <dbReference type="ChEBI" id="CHEBI:15378"/>
        <dbReference type="ChEBI" id="CHEBI:30616"/>
        <dbReference type="ChEBI" id="CHEBI:43474"/>
        <dbReference type="ChEBI" id="CHEBI:456216"/>
        <dbReference type="EC" id="3.6.4.12"/>
    </reaction>
</comment>
<dbReference type="PANTHER" id="PTHR11630">
    <property type="entry name" value="DNA REPLICATION LICENSING FACTOR MCM FAMILY MEMBER"/>
    <property type="match status" value="1"/>
</dbReference>
<dbReference type="GO" id="GO:0005524">
    <property type="term" value="F:ATP binding"/>
    <property type="evidence" value="ECO:0007669"/>
    <property type="project" value="UniProtKB-UniRule"/>
</dbReference>
<dbReference type="SMART" id="SM00350">
    <property type="entry name" value="MCM"/>
    <property type="match status" value="1"/>
</dbReference>
<dbReference type="GO" id="GO:1990518">
    <property type="term" value="F:single-stranded 3'-5' DNA helicase activity"/>
    <property type="evidence" value="ECO:0007669"/>
    <property type="project" value="TreeGrafter"/>
</dbReference>
<evidence type="ECO:0000256" key="2">
    <source>
        <dbReference type="ARBA" id="ARBA00008010"/>
    </source>
</evidence>
<dbReference type="GO" id="GO:0000727">
    <property type="term" value="P:double-strand break repair via break-induced replication"/>
    <property type="evidence" value="ECO:0007669"/>
    <property type="project" value="TreeGrafter"/>
</dbReference>
<dbReference type="FunFam" id="2.20.28.10:FF:000003">
    <property type="entry name" value="DNA helicase"/>
    <property type="match status" value="1"/>
</dbReference>
<reference evidence="13" key="1">
    <citation type="journal article" date="2023" name="Genome Biol. Evol.">
        <title>First Whole Genome Sequence and Flow Cytometry Genome Size Data for the Lichen-Forming Fungus Ramalina farinacea (Ascomycota).</title>
        <authorList>
            <person name="Llewellyn T."/>
            <person name="Mian S."/>
            <person name="Hill R."/>
            <person name="Leitch I.J."/>
            <person name="Gaya E."/>
        </authorList>
    </citation>
    <scope>NUCLEOTIDE SEQUENCE</scope>
    <source>
        <strain evidence="13">LIQ254RAFAR</strain>
    </source>
</reference>
<evidence type="ECO:0000256" key="6">
    <source>
        <dbReference type="ARBA" id="ARBA00022806"/>
    </source>
</evidence>
<dbReference type="InterPro" id="IPR012340">
    <property type="entry name" value="NA-bd_OB-fold"/>
</dbReference>
<dbReference type="GO" id="GO:0006270">
    <property type="term" value="P:DNA replication initiation"/>
    <property type="evidence" value="ECO:0007669"/>
    <property type="project" value="UniProtKB-UniRule"/>
</dbReference>
<keyword evidence="6 10" id="KW-0347">Helicase</keyword>
<evidence type="ECO:0000256" key="4">
    <source>
        <dbReference type="ARBA" id="ARBA00022741"/>
    </source>
</evidence>
<dbReference type="GO" id="GO:0016787">
    <property type="term" value="F:hydrolase activity"/>
    <property type="evidence" value="ECO:0007669"/>
    <property type="project" value="UniProtKB-KW"/>
</dbReference>
<dbReference type="InterPro" id="IPR008049">
    <property type="entry name" value="MCM6"/>
</dbReference>
<comment type="subunit">
    <text evidence="10">Component of the MCM2-7 complex.</text>
</comment>
<dbReference type="InterPro" id="IPR033762">
    <property type="entry name" value="MCM_OB"/>
</dbReference>
<dbReference type="Proteomes" id="UP001161017">
    <property type="component" value="Unassembled WGS sequence"/>
</dbReference>
<dbReference type="Gene3D" id="2.20.28.10">
    <property type="match status" value="1"/>
</dbReference>
<dbReference type="GO" id="GO:0031261">
    <property type="term" value="C:DNA replication preinitiation complex"/>
    <property type="evidence" value="ECO:0007669"/>
    <property type="project" value="UniProtKB-ARBA"/>
</dbReference>
<feature type="compositionally biased region" description="Polar residues" evidence="11">
    <location>
        <begin position="1"/>
        <end position="16"/>
    </location>
</feature>
<keyword evidence="9" id="KW-0539">Nucleus</keyword>
<dbReference type="SUPFAM" id="SSF50249">
    <property type="entry name" value="Nucleic acid-binding proteins"/>
    <property type="match status" value="1"/>
</dbReference>
<keyword evidence="4 10" id="KW-0547">Nucleotide-binding</keyword>
<comment type="similarity">
    <text evidence="2 10">Belongs to the MCM family.</text>
</comment>
<dbReference type="Gene3D" id="3.40.50.300">
    <property type="entry name" value="P-loop containing nucleotide triphosphate hydrolases"/>
    <property type="match status" value="1"/>
</dbReference>
<feature type="compositionally biased region" description="Basic and acidic residues" evidence="11">
    <location>
        <begin position="56"/>
        <end position="66"/>
    </location>
</feature>
<keyword evidence="7 10" id="KW-0067">ATP-binding</keyword>
<protein>
    <recommendedName>
        <fullName evidence="10">DNA replication licensing factor MCM6</fullName>
        <ecNumber evidence="10">3.6.4.12</ecNumber>
    </recommendedName>
</protein>
<dbReference type="GO" id="GO:0097373">
    <property type="term" value="C:MCM core complex"/>
    <property type="evidence" value="ECO:0007669"/>
    <property type="project" value="UniProtKB-ARBA"/>
</dbReference>
<dbReference type="EMBL" id="JAPUFD010000003">
    <property type="protein sequence ID" value="MDI1486205.1"/>
    <property type="molecule type" value="Genomic_DNA"/>
</dbReference>
<dbReference type="InterPro" id="IPR001208">
    <property type="entry name" value="MCM_dom"/>
</dbReference>
<dbReference type="Gene3D" id="2.40.50.140">
    <property type="entry name" value="Nucleic acid-binding proteins"/>
    <property type="match status" value="1"/>
</dbReference>
<feature type="region of interest" description="Disordered" evidence="11">
    <location>
        <begin position="1"/>
        <end position="67"/>
    </location>
</feature>
<evidence type="ECO:0000256" key="3">
    <source>
        <dbReference type="ARBA" id="ARBA00022705"/>
    </source>
</evidence>
<dbReference type="PANTHER" id="PTHR11630:SF43">
    <property type="entry name" value="DNA REPLICATION LICENSING FACTOR MCM6"/>
    <property type="match status" value="1"/>
</dbReference>
<keyword evidence="8 10" id="KW-0238">DNA-binding</keyword>
<dbReference type="InterPro" id="IPR031327">
    <property type="entry name" value="MCM"/>
</dbReference>
<dbReference type="Pfam" id="PF00493">
    <property type="entry name" value="MCM"/>
    <property type="match status" value="1"/>
</dbReference>
<dbReference type="Pfam" id="PF14551">
    <property type="entry name" value="MCM_N"/>
    <property type="match status" value="1"/>
</dbReference>
<dbReference type="Gene3D" id="3.30.1640.10">
    <property type="entry name" value="mini-chromosome maintenance (MCM) complex, chain A, domain 1"/>
    <property type="match status" value="1"/>
</dbReference>
<dbReference type="InterPro" id="IPR027417">
    <property type="entry name" value="P-loop_NTPase"/>
</dbReference>
<dbReference type="PRINTS" id="PR01662">
    <property type="entry name" value="MCMPROTEIN6"/>
</dbReference>
<evidence type="ECO:0000256" key="5">
    <source>
        <dbReference type="ARBA" id="ARBA00022801"/>
    </source>
</evidence>
<keyword evidence="5 10" id="KW-0378">Hydrolase</keyword>
<evidence type="ECO:0000256" key="1">
    <source>
        <dbReference type="ARBA" id="ARBA00004123"/>
    </source>
</evidence>
<sequence>MSSLIASDAPNMNRNGNPPKMAKNRSSVPPSESAGAGAYSDMETGFADDEVVGARGTDRNRPRDPMARAVPRVVDRVGEKVAEEFEAFLEGFIDDPPPSSAPIPSSATTSDKYYIAQIHGLRIYALSTLYVDFSHLLSLPNPTLANAIQNDYYRYLPFLTRALHNLIAKYEPRYFKDHRQPTSASSQAGGTSLANGGDSLDAQGYTQTDSGLSAGARSTNQQTDKLFTLAFYNLSLISRVRALRTASIGKLLSISGTVTRTSEVRPELYLATFLCEACRTVVSNVEQTFRYTEPTQCPNMTCMNRQGWRLDIRQSTFVDWQKVRIQENSSEIPTGSMPRTMDVILRGEIVDRAKAGERCVFSGTLIVVPDVSQLGLPGVRAEALRDNRNTPRGTGDVAGGTGVSGLKALGVRDLTYRMAFLACMVTPDTSTPGTQSSNQQLNGQANNILASLNQTATGGVDMEEGDHAQDAYLQSLTTAEIEDLKVMVHSDHIYSRLVNSLAPMVYGHEIIKKGLLLQLMGG</sequence>
<comment type="function">
    <text evidence="10">Acts as component of the MCM2-7 complex (MCM complex) which is the replicative helicase essential for 'once per cell cycle' DNA replication initiation and elongation in eukaryotic cells. The active ATPase sites in the MCM2-7 ring are formed through the interaction surfaces of two neighboring subunits such that a critical structure of a conserved arginine finger motif is provided in trans relative to the ATP-binding site of the Walker A box of the adjacent subunit. The six ATPase active sites, however, are likely to contribute differentially to the complex helicase activity.</text>
</comment>
<proteinExistence type="inferred from homology"/>
<dbReference type="GO" id="GO:0043596">
    <property type="term" value="C:nuclear replication fork"/>
    <property type="evidence" value="ECO:0007669"/>
    <property type="project" value="UniProtKB-ARBA"/>
</dbReference>